<protein>
    <submittedName>
        <fullName evidence="1">Uncharacterized protein</fullName>
    </submittedName>
</protein>
<name>A0A8S5SFX6_9CAUD</name>
<accession>A0A8S5SFX6</accession>
<dbReference type="EMBL" id="BK032589">
    <property type="protein sequence ID" value="DAF49824.1"/>
    <property type="molecule type" value="Genomic_DNA"/>
</dbReference>
<proteinExistence type="predicted"/>
<reference evidence="1" key="1">
    <citation type="journal article" date="2021" name="Proc. Natl. Acad. Sci. U.S.A.">
        <title>A Catalog of Tens of Thousands of Viruses from Human Metagenomes Reveals Hidden Associations with Chronic Diseases.</title>
        <authorList>
            <person name="Tisza M.J."/>
            <person name="Buck C.B."/>
        </authorList>
    </citation>
    <scope>NUCLEOTIDE SEQUENCE</scope>
    <source>
        <strain evidence="1">CtBbR2</strain>
    </source>
</reference>
<sequence>MEITPERIDNCKTCKYKDRYETQEPCAHCTKNATDNYEPMTNGDYIRSLSDTELAQIVMCPNEVGFDEVVCQRDEQHYIECTRRWLEQERREEE</sequence>
<evidence type="ECO:0000313" key="1">
    <source>
        <dbReference type="EMBL" id="DAF49824.1"/>
    </source>
</evidence>
<organism evidence="1">
    <name type="scientific">Myoviridae sp. ctBbR2</name>
    <dbReference type="NCBI Taxonomy" id="2827667"/>
    <lineage>
        <taxon>Viruses</taxon>
        <taxon>Duplodnaviria</taxon>
        <taxon>Heunggongvirae</taxon>
        <taxon>Uroviricota</taxon>
        <taxon>Caudoviricetes</taxon>
    </lineage>
</organism>